<evidence type="ECO:0000256" key="6">
    <source>
        <dbReference type="ARBA" id="ARBA00012180"/>
    </source>
</evidence>
<organism evidence="18 19">
    <name type="scientific">Candidatus Portnoybacteria bacterium CG06_land_8_20_14_3_00_39_12</name>
    <dbReference type="NCBI Taxonomy" id="1974809"/>
    <lineage>
        <taxon>Bacteria</taxon>
        <taxon>Candidatus Portnoyibacteriota</taxon>
    </lineage>
</organism>
<comment type="cofactor">
    <cofactor evidence="14 15">
        <name>Mn(2+)</name>
        <dbReference type="ChEBI" id="CHEBI:29035"/>
    </cofactor>
    <cofactor evidence="14 15">
        <name>Mg(2+)</name>
        <dbReference type="ChEBI" id="CHEBI:18420"/>
    </cofactor>
    <text evidence="14 15">Manganese or magnesium. Binds 1 divalent metal ion per monomer in the absence of substrate. May bind a second metal ion after substrate binding.</text>
</comment>
<evidence type="ECO:0000256" key="11">
    <source>
        <dbReference type="ARBA" id="ARBA00022759"/>
    </source>
</evidence>
<name>A0A2M7AXU3_9BACT</name>
<evidence type="ECO:0000256" key="10">
    <source>
        <dbReference type="ARBA" id="ARBA00022723"/>
    </source>
</evidence>
<feature type="binding site" evidence="14 15">
    <location>
        <position position="24"/>
    </location>
    <ligand>
        <name>a divalent metal cation</name>
        <dbReference type="ChEBI" id="CHEBI:60240"/>
    </ligand>
</feature>
<dbReference type="Proteomes" id="UP000228775">
    <property type="component" value="Unassembled WGS sequence"/>
</dbReference>
<keyword evidence="9 14" id="KW-0540">Nuclease</keyword>
<keyword evidence="11 14" id="KW-0255">Endonuclease</keyword>
<dbReference type="NCBIfam" id="NF000595">
    <property type="entry name" value="PRK00015.1-3"/>
    <property type="match status" value="1"/>
</dbReference>
<evidence type="ECO:0000313" key="19">
    <source>
        <dbReference type="Proteomes" id="UP000228775"/>
    </source>
</evidence>
<keyword evidence="8 14" id="KW-0963">Cytoplasm</keyword>
<dbReference type="HAMAP" id="MF_00052_B">
    <property type="entry name" value="RNase_HII_B"/>
    <property type="match status" value="1"/>
</dbReference>
<dbReference type="GO" id="GO:0043137">
    <property type="term" value="P:DNA replication, removal of RNA primer"/>
    <property type="evidence" value="ECO:0007669"/>
    <property type="project" value="TreeGrafter"/>
</dbReference>
<dbReference type="CDD" id="cd07182">
    <property type="entry name" value="RNase_HII_bacteria_HII_like"/>
    <property type="match status" value="1"/>
</dbReference>
<dbReference type="InterPro" id="IPR024567">
    <property type="entry name" value="RNase_HII/HIII_dom"/>
</dbReference>
<comment type="subcellular location">
    <subcellularLocation>
        <location evidence="4 14">Cytoplasm</location>
    </subcellularLocation>
</comment>
<feature type="binding site" evidence="14 15">
    <location>
        <position position="25"/>
    </location>
    <ligand>
        <name>a divalent metal cation</name>
        <dbReference type="ChEBI" id="CHEBI:60240"/>
    </ligand>
</feature>
<dbReference type="InterPro" id="IPR036397">
    <property type="entry name" value="RNaseH_sf"/>
</dbReference>
<evidence type="ECO:0000256" key="16">
    <source>
        <dbReference type="RuleBase" id="RU003515"/>
    </source>
</evidence>
<comment type="function">
    <text evidence="3 14 16">Endonuclease that specifically degrades the RNA of RNA-DNA hybrids.</text>
</comment>
<evidence type="ECO:0000256" key="12">
    <source>
        <dbReference type="ARBA" id="ARBA00022801"/>
    </source>
</evidence>
<evidence type="ECO:0000256" key="15">
    <source>
        <dbReference type="PROSITE-ProRule" id="PRU01319"/>
    </source>
</evidence>
<dbReference type="InterPro" id="IPR012337">
    <property type="entry name" value="RNaseH-like_sf"/>
</dbReference>
<keyword evidence="13 14" id="KW-0464">Manganese</keyword>
<evidence type="ECO:0000256" key="9">
    <source>
        <dbReference type="ARBA" id="ARBA00022722"/>
    </source>
</evidence>
<comment type="cofactor">
    <cofactor evidence="2">
        <name>Mg(2+)</name>
        <dbReference type="ChEBI" id="CHEBI:18420"/>
    </cofactor>
</comment>
<dbReference type="GO" id="GO:0003723">
    <property type="term" value="F:RNA binding"/>
    <property type="evidence" value="ECO:0007669"/>
    <property type="project" value="UniProtKB-UniRule"/>
</dbReference>
<evidence type="ECO:0000313" key="18">
    <source>
        <dbReference type="EMBL" id="PIU75442.1"/>
    </source>
</evidence>
<dbReference type="EMBL" id="PEVY01000015">
    <property type="protein sequence ID" value="PIU75442.1"/>
    <property type="molecule type" value="Genomic_DNA"/>
</dbReference>
<comment type="catalytic activity">
    <reaction evidence="1 14 15 16">
        <text>Endonucleolytic cleavage to 5'-phosphomonoester.</text>
        <dbReference type="EC" id="3.1.26.4"/>
    </reaction>
</comment>
<dbReference type="PANTHER" id="PTHR10954">
    <property type="entry name" value="RIBONUCLEASE H2 SUBUNIT A"/>
    <property type="match status" value="1"/>
</dbReference>
<dbReference type="GO" id="GO:0030145">
    <property type="term" value="F:manganese ion binding"/>
    <property type="evidence" value="ECO:0007669"/>
    <property type="project" value="UniProtKB-UniRule"/>
</dbReference>
<evidence type="ECO:0000259" key="17">
    <source>
        <dbReference type="PROSITE" id="PS51975"/>
    </source>
</evidence>
<evidence type="ECO:0000256" key="13">
    <source>
        <dbReference type="ARBA" id="ARBA00023211"/>
    </source>
</evidence>
<gene>
    <name evidence="14" type="primary">rnhB</name>
    <name evidence="18" type="ORF">COS76_00710</name>
</gene>
<evidence type="ECO:0000256" key="2">
    <source>
        <dbReference type="ARBA" id="ARBA00001946"/>
    </source>
</evidence>
<evidence type="ECO:0000256" key="14">
    <source>
        <dbReference type="HAMAP-Rule" id="MF_00052"/>
    </source>
</evidence>
<comment type="caution">
    <text evidence="18">The sequence shown here is derived from an EMBL/GenBank/DDBJ whole genome shotgun (WGS) entry which is preliminary data.</text>
</comment>
<evidence type="ECO:0000256" key="5">
    <source>
        <dbReference type="ARBA" id="ARBA00007383"/>
    </source>
</evidence>
<feature type="domain" description="RNase H type-2" evidence="17">
    <location>
        <begin position="18"/>
        <end position="266"/>
    </location>
</feature>
<dbReference type="GO" id="GO:0005737">
    <property type="term" value="C:cytoplasm"/>
    <property type="evidence" value="ECO:0007669"/>
    <property type="project" value="UniProtKB-SubCell"/>
</dbReference>
<dbReference type="GO" id="GO:0006298">
    <property type="term" value="P:mismatch repair"/>
    <property type="evidence" value="ECO:0007669"/>
    <property type="project" value="TreeGrafter"/>
</dbReference>
<dbReference type="Pfam" id="PF01351">
    <property type="entry name" value="RNase_HII"/>
    <property type="match status" value="3"/>
</dbReference>
<comment type="similarity">
    <text evidence="5 14 16">Belongs to the RNase HII family.</text>
</comment>
<keyword evidence="10 14" id="KW-0479">Metal-binding</keyword>
<evidence type="ECO:0000256" key="1">
    <source>
        <dbReference type="ARBA" id="ARBA00000077"/>
    </source>
</evidence>
<dbReference type="EC" id="3.1.26.4" evidence="6 14"/>
<dbReference type="Gene3D" id="3.30.420.10">
    <property type="entry name" value="Ribonuclease H-like superfamily/Ribonuclease H"/>
    <property type="match status" value="1"/>
</dbReference>
<dbReference type="PROSITE" id="PS51975">
    <property type="entry name" value="RNASE_H_2"/>
    <property type="match status" value="1"/>
</dbReference>
<sequence length="266" mass="29626">MQKPSLRYEKNLWRKGCRFVAGIDEVGRGPLAGPVVAAAVVIKYNKIVIARSEAVAERRGNLAGGGRRRPTTRARDSFQDLAVRDSKLLSSRQREILYQKIIIHPQIDWGIGIVSEKIIDEFNILEATKLAMMKAVANLSRRPDWLLIDGNFLLPLVGGCHCEDPVPCTKSAGDVATSNHKLRRASMPQRSIIAGDKKVFSIACASIIAKVTRDKIMTDLHKIYPQYGFNQHKGYGTKLHFAKLAQCGASPIHRRSFHPVSEFVFP</sequence>
<dbReference type="GO" id="GO:0032299">
    <property type="term" value="C:ribonuclease H2 complex"/>
    <property type="evidence" value="ECO:0007669"/>
    <property type="project" value="TreeGrafter"/>
</dbReference>
<dbReference type="AlphaFoldDB" id="A0A2M7AXU3"/>
<dbReference type="InterPro" id="IPR022898">
    <property type="entry name" value="RNase_HII"/>
</dbReference>
<dbReference type="InterPro" id="IPR001352">
    <property type="entry name" value="RNase_HII/HIII"/>
</dbReference>
<keyword evidence="12 14" id="KW-0378">Hydrolase</keyword>
<protein>
    <recommendedName>
        <fullName evidence="7 14">Ribonuclease HII</fullName>
        <shortName evidence="14">RNase HII</shortName>
        <ecNumber evidence="6 14">3.1.26.4</ecNumber>
    </recommendedName>
</protein>
<accession>A0A2M7AXU3</accession>
<dbReference type="PANTHER" id="PTHR10954:SF18">
    <property type="entry name" value="RIBONUCLEASE HII"/>
    <property type="match status" value="1"/>
</dbReference>
<feature type="binding site" evidence="14 15">
    <location>
        <position position="149"/>
    </location>
    <ligand>
        <name>a divalent metal cation</name>
        <dbReference type="ChEBI" id="CHEBI:60240"/>
    </ligand>
</feature>
<dbReference type="SUPFAM" id="SSF53098">
    <property type="entry name" value="Ribonuclease H-like"/>
    <property type="match status" value="1"/>
</dbReference>
<evidence type="ECO:0000256" key="4">
    <source>
        <dbReference type="ARBA" id="ARBA00004496"/>
    </source>
</evidence>
<evidence type="ECO:0000256" key="3">
    <source>
        <dbReference type="ARBA" id="ARBA00004065"/>
    </source>
</evidence>
<reference evidence="19" key="1">
    <citation type="submission" date="2017-09" db="EMBL/GenBank/DDBJ databases">
        <title>Depth-based differentiation of microbial function through sediment-hosted aquifers and enrichment of novel symbionts in the deep terrestrial subsurface.</title>
        <authorList>
            <person name="Probst A.J."/>
            <person name="Ladd B."/>
            <person name="Jarett J.K."/>
            <person name="Geller-Mcgrath D.E."/>
            <person name="Sieber C.M.K."/>
            <person name="Emerson J.B."/>
            <person name="Anantharaman K."/>
            <person name="Thomas B.C."/>
            <person name="Malmstrom R."/>
            <person name="Stieglmeier M."/>
            <person name="Klingl A."/>
            <person name="Woyke T."/>
            <person name="Ryan C.M."/>
            <person name="Banfield J.F."/>
        </authorList>
    </citation>
    <scope>NUCLEOTIDE SEQUENCE [LARGE SCALE GENOMIC DNA]</scope>
</reference>
<evidence type="ECO:0000256" key="8">
    <source>
        <dbReference type="ARBA" id="ARBA00022490"/>
    </source>
</evidence>
<evidence type="ECO:0000256" key="7">
    <source>
        <dbReference type="ARBA" id="ARBA00019179"/>
    </source>
</evidence>
<proteinExistence type="inferred from homology"/>
<dbReference type="GO" id="GO:0004523">
    <property type="term" value="F:RNA-DNA hybrid ribonuclease activity"/>
    <property type="evidence" value="ECO:0007669"/>
    <property type="project" value="UniProtKB-UniRule"/>
</dbReference>